<feature type="coiled-coil region" evidence="1">
    <location>
        <begin position="48"/>
        <end position="110"/>
    </location>
</feature>
<keyword evidence="4" id="KW-1185">Reference proteome</keyword>
<comment type="caution">
    <text evidence="3">The sequence shown here is derived from an EMBL/GenBank/DDBJ whole genome shotgun (WGS) entry which is preliminary data.</text>
</comment>
<evidence type="ECO:0000313" key="3">
    <source>
        <dbReference type="EMBL" id="KAL1519258.1"/>
    </source>
</evidence>
<protein>
    <submittedName>
        <fullName evidence="3">Uncharacterized protein</fullName>
    </submittedName>
</protein>
<organism evidence="3 4">
    <name type="scientific">Prymnesium parvum</name>
    <name type="common">Toxic golden alga</name>
    <dbReference type="NCBI Taxonomy" id="97485"/>
    <lineage>
        <taxon>Eukaryota</taxon>
        <taxon>Haptista</taxon>
        <taxon>Haptophyta</taxon>
        <taxon>Prymnesiophyceae</taxon>
        <taxon>Prymnesiales</taxon>
        <taxon>Prymnesiaceae</taxon>
        <taxon>Prymnesium</taxon>
    </lineage>
</organism>
<accession>A0AB34JD53</accession>
<reference evidence="3 4" key="1">
    <citation type="journal article" date="2024" name="Science">
        <title>Giant polyketide synthase enzymes in the biosynthesis of giant marine polyether toxins.</title>
        <authorList>
            <person name="Fallon T.R."/>
            <person name="Shende V.V."/>
            <person name="Wierzbicki I.H."/>
            <person name="Pendleton A.L."/>
            <person name="Watervoot N.F."/>
            <person name="Auber R.P."/>
            <person name="Gonzalez D.J."/>
            <person name="Wisecaver J.H."/>
            <person name="Moore B.S."/>
        </authorList>
    </citation>
    <scope>NUCLEOTIDE SEQUENCE [LARGE SCALE GENOMIC DNA]</scope>
    <source>
        <strain evidence="3 4">12B1</strain>
    </source>
</reference>
<dbReference type="EMBL" id="JBGBPQ010000009">
    <property type="protein sequence ID" value="KAL1519258.1"/>
    <property type="molecule type" value="Genomic_DNA"/>
</dbReference>
<evidence type="ECO:0000256" key="2">
    <source>
        <dbReference type="SAM" id="MobiDB-lite"/>
    </source>
</evidence>
<gene>
    <name evidence="3" type="ORF">AB1Y20_022787</name>
</gene>
<sequence length="168" mass="18391">MAEELTTAVASLTAELNRLLREQQDAVASKQQSVSAAEVGLREREQLLARREEELASQGRALAELKQKCEQDALENERRSEELRQTALALDERKRRLDAFEAQVVKREAQAVVASGQHESSSRKPTPYSKPELEAAALPSQSVPLPPIAIDPKMLARATAAALIKLGA</sequence>
<feature type="region of interest" description="Disordered" evidence="2">
    <location>
        <begin position="111"/>
        <end position="145"/>
    </location>
</feature>
<evidence type="ECO:0000313" key="4">
    <source>
        <dbReference type="Proteomes" id="UP001515480"/>
    </source>
</evidence>
<name>A0AB34JD53_PRYPA</name>
<evidence type="ECO:0000256" key="1">
    <source>
        <dbReference type="SAM" id="Coils"/>
    </source>
</evidence>
<dbReference type="AlphaFoldDB" id="A0AB34JD53"/>
<keyword evidence="1" id="KW-0175">Coiled coil</keyword>
<dbReference type="Proteomes" id="UP001515480">
    <property type="component" value="Unassembled WGS sequence"/>
</dbReference>
<proteinExistence type="predicted"/>